<dbReference type="KEGG" id="hwc:Hqrw_1783"/>
<dbReference type="EMBL" id="FR746099">
    <property type="protein sequence ID" value="CCC39712.1"/>
    <property type="molecule type" value="Genomic_DNA"/>
</dbReference>
<sequence length="460" mass="47565">MFEQRGQNRQNTAQIPAKTSVSATPQECAVTAVTAGVNAAHPDQVLSETLTREGDILSIANNQYDLSKYEEVSIIGGGNAAGRITQYLTTIVDDHLTGGIVITDDPVDADPVNVVTGTHPLPSRSNITAAEQMRSYACDCGVNTLSLVVITGGGSALLSAPAENIDKSALRRVTQELIQCGAPIDRINAVRKHISTIKGGQLARALTPAQTVGLIFSDVTSGNPSVVASGPLSPDSTTYADALMTLREYDVNTPESVRMHLQRGANGDIDETPSELSSSTFDSPTTIVLADGMTALDAAANACSNLGYEPLILSSSIRGEAREAAKTHVAIAEEVQRNKTPIDPPAAILAGGETTVTVTGDGVGGPNQEFALAAALELPSNTALCAIDTDGFDGPTDAAGATVTTATVNDNEASAARAALKANDAYSFLDDNAALMLSTEGATGTNVNDLRVLTILTEDT</sequence>
<accession>G0LH10</accession>
<dbReference type="InterPro" id="IPR039760">
    <property type="entry name" value="MOFRL_protein"/>
</dbReference>
<dbReference type="RefSeq" id="WP_014555511.1">
    <property type="nucleotide sequence ID" value="NC_017459.1"/>
</dbReference>
<dbReference type="SUPFAM" id="SSF82544">
    <property type="entry name" value="GckA/TtuD-like"/>
    <property type="match status" value="1"/>
</dbReference>
<dbReference type="GO" id="GO:0008887">
    <property type="term" value="F:glycerate kinase activity"/>
    <property type="evidence" value="ECO:0007669"/>
    <property type="project" value="InterPro"/>
</dbReference>
<gene>
    <name evidence="4" type="ordered locus">Hqrw_1783</name>
</gene>
<dbReference type="Pfam" id="PF05161">
    <property type="entry name" value="MOFRL"/>
    <property type="match status" value="1"/>
</dbReference>
<reference evidence="4 5" key="1">
    <citation type="journal article" date="2011" name="PLoS ONE">
        <title>Haloquadratum walsbyi: limited diversity in a global pond.</title>
        <authorList>
            <person name="Dyall-Smith M."/>
            <person name="Pfeiffer F."/>
            <person name="Klee K."/>
            <person name="Palm P."/>
            <person name="Gross K."/>
            <person name="Schuster S.C."/>
            <person name="Rampp M."/>
            <person name="Oesterhelt D."/>
        </authorList>
    </citation>
    <scope>NUCLEOTIDE SEQUENCE [LARGE SCALE GENOMIC DNA]</scope>
    <source>
        <strain evidence="5">DSM 16854 / JCM 12705 / C23</strain>
    </source>
</reference>
<dbReference type="GO" id="GO:0005737">
    <property type="term" value="C:cytoplasm"/>
    <property type="evidence" value="ECO:0007669"/>
    <property type="project" value="TreeGrafter"/>
</dbReference>
<dbReference type="PANTHER" id="PTHR12227:SF0">
    <property type="entry name" value="GLYCERATE KINASE"/>
    <property type="match status" value="1"/>
</dbReference>
<feature type="domain" description="MOFRL-associated" evidence="3">
    <location>
        <begin position="31"/>
        <end position="262"/>
    </location>
</feature>
<dbReference type="Pfam" id="PF13660">
    <property type="entry name" value="DUF4147"/>
    <property type="match status" value="1"/>
</dbReference>
<dbReference type="InterPro" id="IPR037035">
    <property type="entry name" value="GK-like_C_sf"/>
</dbReference>
<dbReference type="GeneID" id="12446477"/>
<evidence type="ECO:0000313" key="5">
    <source>
        <dbReference type="Proteomes" id="UP000007954"/>
    </source>
</evidence>
<dbReference type="HOGENOM" id="CLU_032279_1_1_2"/>
<organism evidence="4 5">
    <name type="scientific">Haloquadratum walsbyi (strain DSM 16854 / JCM 12705 / C23)</name>
    <dbReference type="NCBI Taxonomy" id="768065"/>
    <lineage>
        <taxon>Archaea</taxon>
        <taxon>Methanobacteriati</taxon>
        <taxon>Methanobacteriota</taxon>
        <taxon>Stenosarchaea group</taxon>
        <taxon>Halobacteria</taxon>
        <taxon>Halobacteriales</taxon>
        <taxon>Haloferacaceae</taxon>
        <taxon>Haloquadratum</taxon>
    </lineage>
</organism>
<dbReference type="InterPro" id="IPR038614">
    <property type="entry name" value="GK_N_sf"/>
</dbReference>
<dbReference type="InterPro" id="IPR025286">
    <property type="entry name" value="MOFRL_assoc_dom"/>
</dbReference>
<evidence type="ECO:0000313" key="4">
    <source>
        <dbReference type="EMBL" id="CCC39712.1"/>
    </source>
</evidence>
<dbReference type="PANTHER" id="PTHR12227">
    <property type="entry name" value="GLYCERATE KINASE"/>
    <property type="match status" value="1"/>
</dbReference>
<feature type="region of interest" description="Disordered" evidence="1">
    <location>
        <begin position="1"/>
        <end position="21"/>
    </location>
</feature>
<feature type="domain" description="MOFRL" evidence="2">
    <location>
        <begin position="347"/>
        <end position="449"/>
    </location>
</feature>
<evidence type="ECO:0000256" key="1">
    <source>
        <dbReference type="SAM" id="MobiDB-lite"/>
    </source>
</evidence>
<evidence type="ECO:0000259" key="3">
    <source>
        <dbReference type="Pfam" id="PF13660"/>
    </source>
</evidence>
<dbReference type="Proteomes" id="UP000007954">
    <property type="component" value="Chromosome"/>
</dbReference>
<dbReference type="Gene3D" id="3.40.50.10180">
    <property type="entry name" value="Glycerate kinase, MOFRL-like N-terminal domain"/>
    <property type="match status" value="1"/>
</dbReference>
<dbReference type="AlphaFoldDB" id="G0LH10"/>
<name>G0LH10_HALWC</name>
<proteinExistence type="predicted"/>
<dbReference type="OrthoDB" id="10741at2157"/>
<dbReference type="InterPro" id="IPR007835">
    <property type="entry name" value="MOFRL"/>
</dbReference>
<evidence type="ECO:0000259" key="2">
    <source>
        <dbReference type="Pfam" id="PF05161"/>
    </source>
</evidence>
<protein>
    <submittedName>
        <fullName evidence="4">DUF4147 domain protein</fullName>
    </submittedName>
</protein>
<dbReference type="Gene3D" id="3.40.1480.10">
    <property type="entry name" value="MOFRL domain"/>
    <property type="match status" value="1"/>
</dbReference>